<protein>
    <submittedName>
        <fullName evidence="1">Uncharacterized protein</fullName>
    </submittedName>
</protein>
<organism evidence="1 2">
    <name type="scientific">Leucogyrophana mollusca</name>
    <dbReference type="NCBI Taxonomy" id="85980"/>
    <lineage>
        <taxon>Eukaryota</taxon>
        <taxon>Fungi</taxon>
        <taxon>Dikarya</taxon>
        <taxon>Basidiomycota</taxon>
        <taxon>Agaricomycotina</taxon>
        <taxon>Agaricomycetes</taxon>
        <taxon>Agaricomycetidae</taxon>
        <taxon>Boletales</taxon>
        <taxon>Boletales incertae sedis</taxon>
        <taxon>Leucogyrophana</taxon>
    </lineage>
</organism>
<gene>
    <name evidence="1" type="ORF">BV22DRAFT_1041977</name>
</gene>
<keyword evidence="2" id="KW-1185">Reference proteome</keyword>
<reference evidence="1" key="1">
    <citation type="journal article" date="2021" name="New Phytol.">
        <title>Evolutionary innovations through gain and loss of genes in the ectomycorrhizal Boletales.</title>
        <authorList>
            <person name="Wu G."/>
            <person name="Miyauchi S."/>
            <person name="Morin E."/>
            <person name="Kuo A."/>
            <person name="Drula E."/>
            <person name="Varga T."/>
            <person name="Kohler A."/>
            <person name="Feng B."/>
            <person name="Cao Y."/>
            <person name="Lipzen A."/>
            <person name="Daum C."/>
            <person name="Hundley H."/>
            <person name="Pangilinan J."/>
            <person name="Johnson J."/>
            <person name="Barry K."/>
            <person name="LaButti K."/>
            <person name="Ng V."/>
            <person name="Ahrendt S."/>
            <person name="Min B."/>
            <person name="Choi I.G."/>
            <person name="Park H."/>
            <person name="Plett J.M."/>
            <person name="Magnuson J."/>
            <person name="Spatafora J.W."/>
            <person name="Nagy L.G."/>
            <person name="Henrissat B."/>
            <person name="Grigoriev I.V."/>
            <person name="Yang Z.L."/>
            <person name="Xu J."/>
            <person name="Martin F.M."/>
        </authorList>
    </citation>
    <scope>NUCLEOTIDE SEQUENCE</scope>
    <source>
        <strain evidence="1">KUC20120723A-06</strain>
    </source>
</reference>
<dbReference type="EMBL" id="MU266847">
    <property type="protein sequence ID" value="KAH7918134.1"/>
    <property type="molecule type" value="Genomic_DNA"/>
</dbReference>
<comment type="caution">
    <text evidence="1">The sequence shown here is derived from an EMBL/GenBank/DDBJ whole genome shotgun (WGS) entry which is preliminary data.</text>
</comment>
<evidence type="ECO:0000313" key="1">
    <source>
        <dbReference type="EMBL" id="KAH7918134.1"/>
    </source>
</evidence>
<evidence type="ECO:0000313" key="2">
    <source>
        <dbReference type="Proteomes" id="UP000790709"/>
    </source>
</evidence>
<proteinExistence type="predicted"/>
<sequence length="55" mass="5630">MVAQPSVVVACLLQVVFGLVGGLLAVVLTILTPTVIAVIKLLACTELLVCLGIKL</sequence>
<accession>A0ACB8AY11</accession>
<dbReference type="Proteomes" id="UP000790709">
    <property type="component" value="Unassembled WGS sequence"/>
</dbReference>
<name>A0ACB8AY11_9AGAM</name>